<dbReference type="InterPro" id="IPR039353">
    <property type="entry name" value="TF_Adf1"/>
</dbReference>
<dbReference type="EMBL" id="LBMM01014810">
    <property type="protein sequence ID" value="KMQ85037.1"/>
    <property type="molecule type" value="Genomic_DNA"/>
</dbReference>
<reference evidence="2 3" key="1">
    <citation type="submission" date="2015-04" db="EMBL/GenBank/DDBJ databases">
        <title>Lasius niger genome sequencing.</title>
        <authorList>
            <person name="Konorov E.A."/>
            <person name="Nikitin M.A."/>
            <person name="Kirill M.V."/>
            <person name="Chang P."/>
        </authorList>
    </citation>
    <scope>NUCLEOTIDE SEQUENCE [LARGE SCALE GENOMIC DNA]</scope>
    <source>
        <tissue evidence="2">Whole</tissue>
    </source>
</reference>
<evidence type="ECO:0000313" key="2">
    <source>
        <dbReference type="EMBL" id="KMQ85037.1"/>
    </source>
</evidence>
<dbReference type="Proteomes" id="UP000036403">
    <property type="component" value="Unassembled WGS sequence"/>
</dbReference>
<comment type="caution">
    <text evidence="2">The sequence shown here is derived from an EMBL/GenBank/DDBJ whole genome shotgun (WGS) entry which is preliminary data.</text>
</comment>
<feature type="domain" description="MADF" evidence="1">
    <location>
        <begin position="5"/>
        <end position="103"/>
    </location>
</feature>
<dbReference type="AlphaFoldDB" id="A0A0J7K3W9"/>
<protein>
    <submittedName>
        <fullName evidence="2">Transcription factor adf-1-like protein</fullName>
    </submittedName>
</protein>
<name>A0A0J7K3W9_LASNI</name>
<dbReference type="PANTHER" id="PTHR12243:SF67">
    <property type="entry name" value="COREPRESSOR OF PANGOLIN, ISOFORM A-RELATED"/>
    <property type="match status" value="1"/>
</dbReference>
<gene>
    <name evidence="2" type="ORF">RF55_16683</name>
</gene>
<dbReference type="PROSITE" id="PS51029">
    <property type="entry name" value="MADF"/>
    <property type="match status" value="1"/>
</dbReference>
<evidence type="ECO:0000313" key="3">
    <source>
        <dbReference type="Proteomes" id="UP000036403"/>
    </source>
</evidence>
<accession>A0A0J7K3W9</accession>
<dbReference type="GO" id="GO:0005634">
    <property type="term" value="C:nucleus"/>
    <property type="evidence" value="ECO:0007669"/>
    <property type="project" value="TreeGrafter"/>
</dbReference>
<dbReference type="GO" id="GO:0006357">
    <property type="term" value="P:regulation of transcription by RNA polymerase II"/>
    <property type="evidence" value="ECO:0007669"/>
    <property type="project" value="TreeGrafter"/>
</dbReference>
<organism evidence="2 3">
    <name type="scientific">Lasius niger</name>
    <name type="common">Black garden ant</name>
    <dbReference type="NCBI Taxonomy" id="67767"/>
    <lineage>
        <taxon>Eukaryota</taxon>
        <taxon>Metazoa</taxon>
        <taxon>Ecdysozoa</taxon>
        <taxon>Arthropoda</taxon>
        <taxon>Hexapoda</taxon>
        <taxon>Insecta</taxon>
        <taxon>Pterygota</taxon>
        <taxon>Neoptera</taxon>
        <taxon>Endopterygota</taxon>
        <taxon>Hymenoptera</taxon>
        <taxon>Apocrita</taxon>
        <taxon>Aculeata</taxon>
        <taxon>Formicoidea</taxon>
        <taxon>Formicidae</taxon>
        <taxon>Formicinae</taxon>
        <taxon>Lasius</taxon>
        <taxon>Lasius</taxon>
    </lineage>
</organism>
<evidence type="ECO:0000259" key="1">
    <source>
        <dbReference type="PROSITE" id="PS51029"/>
    </source>
</evidence>
<dbReference type="GO" id="GO:0005667">
    <property type="term" value="C:transcription regulator complex"/>
    <property type="evidence" value="ECO:0007669"/>
    <property type="project" value="TreeGrafter"/>
</dbReference>
<keyword evidence="3" id="KW-1185">Reference proteome</keyword>
<sequence length="269" mass="29505">MDDSVLIEAVRLRPEIYDKSHAGFKNPAIKKAAWKMVAEVVSATSGLILGTANDCTARWNTLRERLCKERRLVEIESRSGSGASGRSKWLHASAMNFLVPHLQKRKSVDNLPPLRTLSPIVVPSPSLSPTLSSVSVEEDEMHDNPGKEQVPHTVIATCLMPTTPDSSLSAVASLPYLGPTGRCKKQKTDKTAELFKETLSNLNKSIASALVPQTLAPNDPDSLIGKNVELALKSLANLQLTLQFREKFRDLIQNCEEAAALYESDLYND</sequence>
<proteinExistence type="predicted"/>
<dbReference type="Pfam" id="PF10545">
    <property type="entry name" value="MADF_DNA_bdg"/>
    <property type="match status" value="1"/>
</dbReference>
<dbReference type="OrthoDB" id="8150886at2759"/>
<dbReference type="SMART" id="SM00595">
    <property type="entry name" value="MADF"/>
    <property type="match status" value="1"/>
</dbReference>
<dbReference type="InterPro" id="IPR006578">
    <property type="entry name" value="MADF-dom"/>
</dbReference>
<dbReference type="PANTHER" id="PTHR12243">
    <property type="entry name" value="MADF DOMAIN TRANSCRIPTION FACTOR"/>
    <property type="match status" value="1"/>
</dbReference>
<dbReference type="PaxDb" id="67767-A0A0J7K3W9"/>